<proteinExistence type="predicted"/>
<evidence type="ECO:0000313" key="2">
    <source>
        <dbReference type="EMBL" id="QJA64292.1"/>
    </source>
</evidence>
<evidence type="ECO:0000313" key="3">
    <source>
        <dbReference type="EMBL" id="QJA83304.1"/>
    </source>
</evidence>
<evidence type="ECO:0000256" key="1">
    <source>
        <dbReference type="SAM" id="MobiDB-lite"/>
    </source>
</evidence>
<accession>A0A6M3J5Z1</accession>
<feature type="region of interest" description="Disordered" evidence="1">
    <location>
        <begin position="1"/>
        <end position="36"/>
    </location>
</feature>
<dbReference type="AlphaFoldDB" id="A0A6M3J5Z1"/>
<organism evidence="2">
    <name type="scientific">viral metagenome</name>
    <dbReference type="NCBI Taxonomy" id="1070528"/>
    <lineage>
        <taxon>unclassified sequences</taxon>
        <taxon>metagenomes</taxon>
        <taxon>organismal metagenomes</taxon>
    </lineage>
</organism>
<protein>
    <submittedName>
        <fullName evidence="2">Uncharacterized protein</fullName>
    </submittedName>
</protein>
<reference evidence="2" key="1">
    <citation type="submission" date="2020-03" db="EMBL/GenBank/DDBJ databases">
        <title>The deep terrestrial virosphere.</title>
        <authorList>
            <person name="Holmfeldt K."/>
            <person name="Nilsson E."/>
            <person name="Simone D."/>
            <person name="Lopez-Fernandez M."/>
            <person name="Wu X."/>
            <person name="de Brujin I."/>
            <person name="Lundin D."/>
            <person name="Andersson A."/>
            <person name="Bertilsson S."/>
            <person name="Dopson M."/>
        </authorList>
    </citation>
    <scope>NUCLEOTIDE SEQUENCE</scope>
    <source>
        <strain evidence="3">MM415A00294</strain>
        <strain evidence="2">MM415B00522</strain>
    </source>
</reference>
<dbReference type="EMBL" id="MT141517">
    <property type="protein sequence ID" value="QJA64292.1"/>
    <property type="molecule type" value="Genomic_DNA"/>
</dbReference>
<gene>
    <name evidence="3" type="ORF">MM415A00294_0002</name>
    <name evidence="2" type="ORF">MM415B00522_0002</name>
</gene>
<sequence length="87" mass="9538">MKSNLSLRPGSDSRPDKAKAMAAVTKTGSDEPMKRLPVDVPASVHKRLQMMKARSAKGVPVTSFVLEALLDLFDKYDKGRGDHVLED</sequence>
<name>A0A6M3J5Z1_9ZZZZ</name>
<dbReference type="EMBL" id="MT142508">
    <property type="protein sequence ID" value="QJA83304.1"/>
    <property type="molecule type" value="Genomic_DNA"/>
</dbReference>